<gene>
    <name evidence="2" type="ORF">PVL29_012249</name>
</gene>
<keyword evidence="3" id="KW-1185">Reference proteome</keyword>
<evidence type="ECO:0000313" key="2">
    <source>
        <dbReference type="EMBL" id="KAJ9693397.1"/>
    </source>
</evidence>
<dbReference type="InterPro" id="IPR003323">
    <property type="entry name" value="OTU_dom"/>
</dbReference>
<protein>
    <recommendedName>
        <fullName evidence="1">OTU domain-containing protein</fullName>
    </recommendedName>
</protein>
<proteinExistence type="predicted"/>
<evidence type="ECO:0000313" key="3">
    <source>
        <dbReference type="Proteomes" id="UP001168098"/>
    </source>
</evidence>
<dbReference type="PROSITE" id="PS50802">
    <property type="entry name" value="OTU"/>
    <property type="match status" value="1"/>
</dbReference>
<reference evidence="2 3" key="1">
    <citation type="journal article" date="2023" name="BMC Biotechnol.">
        <title>Vitis rotundifolia cv Carlos genome sequencing.</title>
        <authorList>
            <person name="Huff M."/>
            <person name="Hulse-Kemp A."/>
            <person name="Scheffler B."/>
            <person name="Youngblood R."/>
            <person name="Simpson S."/>
            <person name="Babiker E."/>
            <person name="Staton M."/>
        </authorList>
    </citation>
    <scope>NUCLEOTIDE SEQUENCE [LARGE SCALE GENOMIC DNA]</scope>
    <source>
        <tissue evidence="2">Leaf</tissue>
    </source>
</reference>
<organism evidence="2 3">
    <name type="scientific">Vitis rotundifolia</name>
    <name type="common">Muscadine grape</name>
    <dbReference type="NCBI Taxonomy" id="103349"/>
    <lineage>
        <taxon>Eukaryota</taxon>
        <taxon>Viridiplantae</taxon>
        <taxon>Streptophyta</taxon>
        <taxon>Embryophyta</taxon>
        <taxon>Tracheophyta</taxon>
        <taxon>Spermatophyta</taxon>
        <taxon>Magnoliopsida</taxon>
        <taxon>eudicotyledons</taxon>
        <taxon>Gunneridae</taxon>
        <taxon>Pentapetalae</taxon>
        <taxon>rosids</taxon>
        <taxon>Vitales</taxon>
        <taxon>Vitaceae</taxon>
        <taxon>Viteae</taxon>
        <taxon>Vitis</taxon>
    </lineage>
</organism>
<accession>A0AA39DTB9</accession>
<feature type="domain" description="OTU" evidence="1">
    <location>
        <begin position="141"/>
        <end position="193"/>
    </location>
</feature>
<evidence type="ECO:0000259" key="1">
    <source>
        <dbReference type="PROSITE" id="PS50802"/>
    </source>
</evidence>
<dbReference type="CDD" id="cd22744">
    <property type="entry name" value="OTU"/>
    <property type="match status" value="1"/>
</dbReference>
<dbReference type="Proteomes" id="UP001168098">
    <property type="component" value="Unassembled WGS sequence"/>
</dbReference>
<comment type="caution">
    <text evidence="2">The sequence shown here is derived from an EMBL/GenBank/DDBJ whole genome shotgun (WGS) entry which is preliminary data.</text>
</comment>
<dbReference type="AlphaFoldDB" id="A0AA39DTB9"/>
<dbReference type="Gene3D" id="3.90.70.80">
    <property type="match status" value="1"/>
</dbReference>
<sequence length="193" mass="22388">MMRDGAAISLFKDLGGVELLANKLHTEEHRIMDFVEGAWDCHMEVKTNMLRWAEIVSELVPDTPKSFAECLIESYEDYRRNSLILKEEIEDSMDVHVVVEGQFIDEKNNIELSNKLMAGGFQKEEKNLTPVINCSQFKRHHRLVKMPGDGNCFFHAIIYAFDLKEVDHVELRASLVKAFISKRKHIREHMKRG</sequence>
<name>A0AA39DTB9_VITRO</name>
<dbReference type="EMBL" id="JARBHA010000009">
    <property type="protein sequence ID" value="KAJ9693397.1"/>
    <property type="molecule type" value="Genomic_DNA"/>
</dbReference>